<sequence>MSTVLVTGATGFIGSRLVRQLRENHDVIAFARGKVTEASVSLRGDFSVAEDLAQLDGYDIDAVVHLAGVTGGSSEEDAFRVNVAGSRRFFRYAIDRGINHFVVASSIAAAGCLSDEFLPSDLPIPDDHPGRAFDAYGLSKSLMESTIRYFGRTDPGLEFTVFRIGAVLPEEAEPAKPEALQTMNWPFCQMGTIAASDVVDAIALAATHPIGPGVRQMNLVAPLAGAPIPTAEALRAVLGAKADVLDLSFYESPGNSDGPLYAVDRLYHVYGFRPRVNVRTMRNFAHDQYPFLPQQGAQSDEVSPYWKGAANGI</sequence>
<reference evidence="2 3" key="1">
    <citation type="submission" date="2024-09" db="EMBL/GenBank/DDBJ databases">
        <authorList>
            <person name="Sun Q."/>
            <person name="Mori K."/>
        </authorList>
    </citation>
    <scope>NUCLEOTIDE SEQUENCE [LARGE SCALE GENOMIC DNA]</scope>
    <source>
        <strain evidence="2 3">JCM 1334</strain>
    </source>
</reference>
<feature type="domain" description="NAD-dependent epimerase/dehydratase" evidence="1">
    <location>
        <begin position="4"/>
        <end position="167"/>
    </location>
</feature>
<dbReference type="Proteomes" id="UP001589702">
    <property type="component" value="Unassembled WGS sequence"/>
</dbReference>
<evidence type="ECO:0000313" key="2">
    <source>
        <dbReference type="EMBL" id="MFB9817954.1"/>
    </source>
</evidence>
<keyword evidence="3" id="KW-1185">Reference proteome</keyword>
<dbReference type="SUPFAM" id="SSF51735">
    <property type="entry name" value="NAD(P)-binding Rossmann-fold domains"/>
    <property type="match status" value="1"/>
</dbReference>
<evidence type="ECO:0000313" key="3">
    <source>
        <dbReference type="Proteomes" id="UP001589702"/>
    </source>
</evidence>
<dbReference type="PANTHER" id="PTHR43245">
    <property type="entry name" value="BIFUNCTIONAL POLYMYXIN RESISTANCE PROTEIN ARNA"/>
    <property type="match status" value="1"/>
</dbReference>
<proteinExistence type="predicted"/>
<evidence type="ECO:0000259" key="1">
    <source>
        <dbReference type="Pfam" id="PF01370"/>
    </source>
</evidence>
<accession>A0ABV5XUF2</accession>
<comment type="caution">
    <text evidence="2">The sequence shown here is derived from an EMBL/GenBank/DDBJ whole genome shotgun (WGS) entry which is preliminary data.</text>
</comment>
<protein>
    <submittedName>
        <fullName evidence="2">NAD-dependent epimerase/dehydratase family protein</fullName>
    </submittedName>
</protein>
<name>A0ABV5XUF2_ARTRM</name>
<dbReference type="EMBL" id="JBHMBC010000002">
    <property type="protein sequence ID" value="MFB9817954.1"/>
    <property type="molecule type" value="Genomic_DNA"/>
</dbReference>
<dbReference type="Gene3D" id="3.40.50.720">
    <property type="entry name" value="NAD(P)-binding Rossmann-like Domain"/>
    <property type="match status" value="1"/>
</dbReference>
<dbReference type="InterPro" id="IPR036291">
    <property type="entry name" value="NAD(P)-bd_dom_sf"/>
</dbReference>
<dbReference type="RefSeq" id="WP_234753515.1">
    <property type="nucleotide sequence ID" value="NZ_BAAAWN010000001.1"/>
</dbReference>
<dbReference type="InterPro" id="IPR050177">
    <property type="entry name" value="Lipid_A_modif_metabolic_enz"/>
</dbReference>
<dbReference type="Pfam" id="PF01370">
    <property type="entry name" value="Epimerase"/>
    <property type="match status" value="1"/>
</dbReference>
<dbReference type="CDD" id="cd08946">
    <property type="entry name" value="SDR_e"/>
    <property type="match status" value="1"/>
</dbReference>
<dbReference type="InterPro" id="IPR001509">
    <property type="entry name" value="Epimerase_deHydtase"/>
</dbReference>
<gene>
    <name evidence="2" type="ORF">ACFFP1_00390</name>
</gene>
<organism evidence="2 3">
    <name type="scientific">Arthrobacter ramosus</name>
    <dbReference type="NCBI Taxonomy" id="1672"/>
    <lineage>
        <taxon>Bacteria</taxon>
        <taxon>Bacillati</taxon>
        <taxon>Actinomycetota</taxon>
        <taxon>Actinomycetes</taxon>
        <taxon>Micrococcales</taxon>
        <taxon>Micrococcaceae</taxon>
        <taxon>Arthrobacter</taxon>
    </lineage>
</organism>